<dbReference type="PATRIC" id="fig|1398.22.peg.2018"/>
<evidence type="ECO:0000313" key="2">
    <source>
        <dbReference type="Proteomes" id="UP000070376"/>
    </source>
</evidence>
<reference evidence="2" key="1">
    <citation type="submission" date="2016-01" db="EMBL/GenBank/DDBJ databases">
        <authorList>
            <person name="Mitreva M."/>
            <person name="Pepin K.H."/>
            <person name="Mihindukulasuriya K.A."/>
            <person name="Fulton R."/>
            <person name="Fronick C."/>
            <person name="O'Laughlin M."/>
            <person name="Miner T."/>
            <person name="Herter B."/>
            <person name="Rosa B.A."/>
            <person name="Cordes M."/>
            <person name="Tomlinson C."/>
            <person name="Wollam A."/>
            <person name="Palsikar V.B."/>
            <person name="Mardis E.R."/>
            <person name="Wilson R.K."/>
        </authorList>
    </citation>
    <scope>NUCLEOTIDE SEQUENCE [LARGE SCALE GENOMIC DNA]</scope>
    <source>
        <strain evidence="2">GED7749B</strain>
    </source>
</reference>
<dbReference type="AlphaFoldDB" id="A0A133KPB4"/>
<dbReference type="EMBL" id="LRPN01000075">
    <property type="protein sequence ID" value="KWZ81414.1"/>
    <property type="molecule type" value="Genomic_DNA"/>
</dbReference>
<name>A0A133KPB4_HEYCO</name>
<sequence length="56" mass="6536">MQCYAPTVLKNFFNSPPNLHRGSKLHWSKEKPNPFWIQFESGFQLNFACQIGLFSC</sequence>
<evidence type="ECO:0000313" key="1">
    <source>
        <dbReference type="EMBL" id="KWZ81414.1"/>
    </source>
</evidence>
<protein>
    <submittedName>
        <fullName evidence="1">Uncharacterized protein</fullName>
    </submittedName>
</protein>
<gene>
    <name evidence="1" type="ORF">HMPREF3213_02018</name>
</gene>
<proteinExistence type="predicted"/>
<organism evidence="1 2">
    <name type="scientific">Heyndrickxia coagulans</name>
    <name type="common">Weizmannia coagulans</name>
    <dbReference type="NCBI Taxonomy" id="1398"/>
    <lineage>
        <taxon>Bacteria</taxon>
        <taxon>Bacillati</taxon>
        <taxon>Bacillota</taxon>
        <taxon>Bacilli</taxon>
        <taxon>Bacillales</taxon>
        <taxon>Bacillaceae</taxon>
        <taxon>Heyndrickxia</taxon>
    </lineage>
</organism>
<comment type="caution">
    <text evidence="1">The sequence shown here is derived from an EMBL/GenBank/DDBJ whole genome shotgun (WGS) entry which is preliminary data.</text>
</comment>
<accession>A0A133KPB4</accession>
<dbReference type="Proteomes" id="UP000070376">
    <property type="component" value="Unassembled WGS sequence"/>
</dbReference>